<name>A0AAJ1U2M0_9ACTN</name>
<sequence length="480" mass="54051">MNAPVPLRDLRFGHLDASQEAAEDPDLLREGYYDYREAAYAVASGSAFVLLGPKGSGKSAVLEHLRLRWADQWDHFLQRWDLRGFPVSDVTQIKMGQSPGSSRNQAAWELLLLLKIYESLSEDQGVQPAGDVERIVDWLRGQGLLTPNWAASVSKWTASEFKLDLKIVSATWGTQGPSNALEASAFLRDKLVYLRTDSRHVIAIDGLDSFFFELDDEWASLGGLMQALLSLNLHMRECGLRITVVAALRSDIFDLLPGGENNKLKPNAVHLDWHAHGIGRDNHLWRLLTEKVRVHRPEVTNLVSHYLSRPISIGPHTEMTTYLLEHTRLLPRDAVALMSYLQRCYGGIKSVPEDNAKEAVRRYCEEYFVGEIFDNLSGVVDTVTPRKMAAFKDALRSVPAKIFGLSDLETELDGALDKSEVRDLLRQMFKTGGIGIFNRNAGYIDFVFRKVSGAAFTTSREFVLHEALVKAWNRPHRTYD</sequence>
<comment type="caution">
    <text evidence="1">The sequence shown here is derived from an EMBL/GenBank/DDBJ whole genome shotgun (WGS) entry which is preliminary data.</text>
</comment>
<dbReference type="RefSeq" id="WP_307200500.1">
    <property type="nucleotide sequence ID" value="NZ_JAUTAN010000001.1"/>
</dbReference>
<proteinExistence type="predicted"/>
<accession>A0AAJ1U2M0</accession>
<reference evidence="1" key="1">
    <citation type="submission" date="2023-07" db="EMBL/GenBank/DDBJ databases">
        <title>Functional and genomic diversity of the sorghum phyllosphere microbiome.</title>
        <authorList>
            <person name="Shade A."/>
        </authorList>
    </citation>
    <scope>NUCLEOTIDE SEQUENCE</scope>
    <source>
        <strain evidence="1">SORGH_AS_1067</strain>
    </source>
</reference>
<evidence type="ECO:0000313" key="1">
    <source>
        <dbReference type="EMBL" id="MDQ1104820.1"/>
    </source>
</evidence>
<dbReference type="Proteomes" id="UP001239215">
    <property type="component" value="Unassembled WGS sequence"/>
</dbReference>
<organism evidence="1 2">
    <name type="scientific">Nocardioides zeae</name>
    <dbReference type="NCBI Taxonomy" id="1457234"/>
    <lineage>
        <taxon>Bacteria</taxon>
        <taxon>Bacillati</taxon>
        <taxon>Actinomycetota</taxon>
        <taxon>Actinomycetes</taxon>
        <taxon>Propionibacteriales</taxon>
        <taxon>Nocardioidaceae</taxon>
        <taxon>Nocardioides</taxon>
    </lineage>
</organism>
<gene>
    <name evidence="1" type="ORF">QE405_002104</name>
</gene>
<dbReference type="NCBIfam" id="NF047389">
    <property type="entry name" value="ATPase_Sll1717"/>
    <property type="match status" value="1"/>
</dbReference>
<evidence type="ECO:0000313" key="2">
    <source>
        <dbReference type="Proteomes" id="UP001239215"/>
    </source>
</evidence>
<dbReference type="InterPro" id="IPR059206">
    <property type="entry name" value="Sll1717-like"/>
</dbReference>
<dbReference type="AlphaFoldDB" id="A0AAJ1U2M0"/>
<dbReference type="EMBL" id="JAUTAN010000001">
    <property type="protein sequence ID" value="MDQ1104820.1"/>
    <property type="molecule type" value="Genomic_DNA"/>
</dbReference>
<protein>
    <submittedName>
        <fullName evidence="1">Uncharacterized protein</fullName>
    </submittedName>
</protein>